<evidence type="ECO:0000313" key="1">
    <source>
        <dbReference type="EnsemblPlants" id="EMT04646"/>
    </source>
</evidence>
<protein>
    <recommendedName>
        <fullName evidence="2">Carbohydrate kinase PfkB domain-containing protein</fullName>
    </recommendedName>
</protein>
<accession>M8AJI6</accession>
<name>M8AJI6_AEGTA</name>
<dbReference type="SUPFAM" id="SSF53613">
    <property type="entry name" value="Ribokinase-like"/>
    <property type="match status" value="1"/>
</dbReference>
<dbReference type="InterPro" id="IPR029056">
    <property type="entry name" value="Ribokinase-like"/>
</dbReference>
<evidence type="ECO:0008006" key="2">
    <source>
        <dbReference type="Google" id="ProtNLM"/>
    </source>
</evidence>
<dbReference type="AlphaFoldDB" id="M8AJI6"/>
<dbReference type="EnsemblPlants" id="EMT04646">
    <property type="protein sequence ID" value="EMT04646"/>
    <property type="gene ID" value="F775_33052"/>
</dbReference>
<reference evidence="1" key="1">
    <citation type="submission" date="2015-06" db="UniProtKB">
        <authorList>
            <consortium name="EnsemblPlants"/>
        </authorList>
    </citation>
    <scope>IDENTIFICATION</scope>
</reference>
<proteinExistence type="predicted"/>
<dbReference type="Gene3D" id="3.40.1190.30">
    <property type="match status" value="1"/>
</dbReference>
<organism evidence="1">
    <name type="scientific">Aegilops tauschii</name>
    <name type="common">Tausch's goatgrass</name>
    <name type="synonym">Aegilops squarrosa</name>
    <dbReference type="NCBI Taxonomy" id="37682"/>
    <lineage>
        <taxon>Eukaryota</taxon>
        <taxon>Viridiplantae</taxon>
        <taxon>Streptophyta</taxon>
        <taxon>Embryophyta</taxon>
        <taxon>Tracheophyta</taxon>
        <taxon>Spermatophyta</taxon>
        <taxon>Magnoliopsida</taxon>
        <taxon>Liliopsida</taxon>
        <taxon>Poales</taxon>
        <taxon>Poaceae</taxon>
        <taxon>BOP clade</taxon>
        <taxon>Pooideae</taxon>
        <taxon>Triticodae</taxon>
        <taxon>Triticeae</taxon>
        <taxon>Triticinae</taxon>
        <taxon>Aegilops</taxon>
    </lineage>
</organism>
<sequence>MASLGDAIAPVAGAVAPDLIVYFGEILIDIVLDVDGVSLAESGGFVKTPANVACAVSKLGGSFAFVGKFGDVPRTLDPAEVEGEFRQHDGVMMVMMKLPAHGFA</sequence>